<dbReference type="Proteomes" id="UP000198558">
    <property type="component" value="Unassembled WGS sequence"/>
</dbReference>
<dbReference type="AlphaFoldDB" id="A0A1I0ESA1"/>
<evidence type="ECO:0000259" key="2">
    <source>
        <dbReference type="Pfam" id="PF04892"/>
    </source>
</evidence>
<dbReference type="InterPro" id="IPR053150">
    <property type="entry name" value="Teicoplanin_resist-assoc"/>
</dbReference>
<dbReference type="PANTHER" id="PTHR36834">
    <property type="entry name" value="MEMBRANE PROTEIN-RELATED"/>
    <property type="match status" value="1"/>
</dbReference>
<evidence type="ECO:0000313" key="3">
    <source>
        <dbReference type="EMBL" id="SET48398.1"/>
    </source>
</evidence>
<dbReference type="InterPro" id="IPR006976">
    <property type="entry name" value="VanZ-like"/>
</dbReference>
<dbReference type="RefSeq" id="WP_092353808.1">
    <property type="nucleotide sequence ID" value="NZ_FOIN01000014.1"/>
</dbReference>
<dbReference type="Pfam" id="PF04892">
    <property type="entry name" value="VanZ"/>
    <property type="match status" value="1"/>
</dbReference>
<feature type="transmembrane region" description="Helical" evidence="1">
    <location>
        <begin position="47"/>
        <end position="66"/>
    </location>
</feature>
<keyword evidence="4" id="KW-1185">Reference proteome</keyword>
<feature type="transmembrane region" description="Helical" evidence="1">
    <location>
        <begin position="158"/>
        <end position="176"/>
    </location>
</feature>
<sequence length="470" mass="53539">MDIITILRTIFSYSLLALAGIGILIPIYAGAFLLYKKIFHGSRTLSVKQWSALVLLSAWLLLVLGLTTFSRGANFTGTINTSLFSGYVNAWHEWSYTELQLIIFNMLMFAPLGFLLPFLSQKGEKFRFTCLVSFLVTFLIEVLQLITGRGIFELDDLLHNFVGSIFGYFVIMFFLTSFRRKGLEWKSLIKALVLPFIFVIGIGCAIAVYNGQEYGNMPIIPAEKQNMSAISIENEAVFSEGKDSACVYRNPSANDSQYRETIAQAVEALTDIEFKAVRRDGRNHVYVSNSSNIQLTILTNSGEWNYNTWSYDTVELTEAETLAKRNELEEWMKQYNLLPDGMIFSVQDGSILRWDAPTMNGNYPQDDFALGSIMVAYNQSGEISSFHHNVITHEYIENVTLMSEKDAYLDIMDGNFEQYTPFEKKDNLVVKDCHLDYTYDTKGFYRPVYRFSGYINQADCPWEAIVSAME</sequence>
<keyword evidence="1" id="KW-0812">Transmembrane</keyword>
<proteinExistence type="predicted"/>
<dbReference type="OrthoDB" id="9805025at2"/>
<name>A0A1I0ESA1_9FIRM</name>
<gene>
    <name evidence="3" type="ORF">SAMN04489758_1149</name>
</gene>
<protein>
    <submittedName>
        <fullName evidence="3">VanZ like family protein</fullName>
    </submittedName>
</protein>
<keyword evidence="1" id="KW-0472">Membrane</keyword>
<dbReference type="GeneID" id="78288373"/>
<evidence type="ECO:0000256" key="1">
    <source>
        <dbReference type="SAM" id="Phobius"/>
    </source>
</evidence>
<feature type="transmembrane region" description="Helical" evidence="1">
    <location>
        <begin position="188"/>
        <end position="209"/>
    </location>
</feature>
<keyword evidence="1" id="KW-1133">Transmembrane helix</keyword>
<evidence type="ECO:0000313" key="4">
    <source>
        <dbReference type="Proteomes" id="UP000198558"/>
    </source>
</evidence>
<dbReference type="PANTHER" id="PTHR36834:SF1">
    <property type="entry name" value="INTEGRAL MEMBRANE PROTEIN"/>
    <property type="match status" value="1"/>
</dbReference>
<organism evidence="3 4">
    <name type="scientific">Thomasclavelia cocleata</name>
    <dbReference type="NCBI Taxonomy" id="69824"/>
    <lineage>
        <taxon>Bacteria</taxon>
        <taxon>Bacillati</taxon>
        <taxon>Bacillota</taxon>
        <taxon>Erysipelotrichia</taxon>
        <taxon>Erysipelotrichales</taxon>
        <taxon>Coprobacillaceae</taxon>
        <taxon>Thomasclavelia</taxon>
    </lineage>
</organism>
<feature type="transmembrane region" description="Helical" evidence="1">
    <location>
        <begin position="12"/>
        <end position="35"/>
    </location>
</feature>
<feature type="transmembrane region" description="Helical" evidence="1">
    <location>
        <begin position="126"/>
        <end position="146"/>
    </location>
</feature>
<feature type="transmembrane region" description="Helical" evidence="1">
    <location>
        <begin position="99"/>
        <end position="119"/>
    </location>
</feature>
<dbReference type="EMBL" id="FOIN01000014">
    <property type="protein sequence ID" value="SET48398.1"/>
    <property type="molecule type" value="Genomic_DNA"/>
</dbReference>
<reference evidence="4" key="1">
    <citation type="submission" date="2016-10" db="EMBL/GenBank/DDBJ databases">
        <authorList>
            <person name="Varghese N."/>
            <person name="Submissions S."/>
        </authorList>
    </citation>
    <scope>NUCLEOTIDE SEQUENCE [LARGE SCALE GENOMIC DNA]</scope>
    <source>
        <strain evidence="4">DSM 1551</strain>
    </source>
</reference>
<accession>A0A1I0ESA1</accession>
<feature type="domain" description="VanZ-like" evidence="2">
    <location>
        <begin position="60"/>
        <end position="174"/>
    </location>
</feature>